<organism evidence="2 3">
    <name type="scientific">Crinalium epipsammum PCC 9333</name>
    <dbReference type="NCBI Taxonomy" id="1173022"/>
    <lineage>
        <taxon>Bacteria</taxon>
        <taxon>Bacillati</taxon>
        <taxon>Cyanobacteriota</taxon>
        <taxon>Cyanophyceae</taxon>
        <taxon>Gomontiellales</taxon>
        <taxon>Gomontiellaceae</taxon>
        <taxon>Crinalium</taxon>
    </lineage>
</organism>
<keyword evidence="3" id="KW-1185">Reference proteome</keyword>
<evidence type="ECO:0000313" key="2">
    <source>
        <dbReference type="EMBL" id="AFZ13447.1"/>
    </source>
</evidence>
<dbReference type="InterPro" id="IPR002559">
    <property type="entry name" value="Transposase_11"/>
</dbReference>
<accession>K9W110</accession>
<dbReference type="EMBL" id="CP003620">
    <property type="protein sequence ID" value="AFZ13447.1"/>
    <property type="molecule type" value="Genomic_DNA"/>
</dbReference>
<dbReference type="SUPFAM" id="SSF53098">
    <property type="entry name" value="Ribonuclease H-like"/>
    <property type="match status" value="1"/>
</dbReference>
<sequence>MLKRNGLALNTHSTSKMLPSFYQKYLERYFKPAQLITLKMLVWLLQSHKQVRIERLAANLPLPILENSRRRHIQRFLSLGSLNILALWLPLVREILDRQLKAGTQLIIAIDRTQWRENNVLMVSAIYQKRAFPIFWTLLDKKGACNLAEQKQVLRPVIRLLNKYKLVIVGDREFQSIELAQWLHRQHLSFVLRQKCNTTFREKRQKFQPLSNIPIQPGIRLFYPHISLTQKKGFNRFNLAAYWKRKYKGKQEKEPWYLLTNLPCLNSATNIYKQRYGIEAMFKDCKTGGYNLEDSQTSPDRLIKLILLIALAMTSAWLHGQRIQAKGQQKYICRLTEKGRTRRRHSNFWIGLYGETWLVSFHECQPWVEEMLNLIANKKPFYQRGLRAVNLIDQPL</sequence>
<feature type="domain" description="Transposase IS4-like" evidence="1">
    <location>
        <begin position="150"/>
        <end position="313"/>
    </location>
</feature>
<dbReference type="NCBIfam" id="NF033591">
    <property type="entry name" value="transpos_IS4_2"/>
    <property type="match status" value="1"/>
</dbReference>
<name>K9W110_9CYAN</name>
<dbReference type="Gene3D" id="3.90.350.10">
    <property type="entry name" value="Transposase Inhibitor Protein From Tn5, Chain A, domain 1"/>
    <property type="match status" value="1"/>
</dbReference>
<dbReference type="InterPro" id="IPR047768">
    <property type="entry name" value="Tn5p-like"/>
</dbReference>
<dbReference type="REBASE" id="130326">
    <property type="entry name" value="M.Cep9333ORF2584P"/>
</dbReference>
<evidence type="ECO:0000259" key="1">
    <source>
        <dbReference type="Pfam" id="PF01609"/>
    </source>
</evidence>
<dbReference type="STRING" id="1173022.Cri9333_2585"/>
<gene>
    <name evidence="2" type="ORF">Cri9333_2585</name>
</gene>
<reference evidence="2 3" key="1">
    <citation type="submission" date="2012-06" db="EMBL/GenBank/DDBJ databases">
        <title>Finished chromosome of genome of Crinalium epipsammum PCC 9333.</title>
        <authorList>
            <consortium name="US DOE Joint Genome Institute"/>
            <person name="Gugger M."/>
            <person name="Coursin T."/>
            <person name="Rippka R."/>
            <person name="Tandeau De Marsac N."/>
            <person name="Huntemann M."/>
            <person name="Wei C.-L."/>
            <person name="Han J."/>
            <person name="Detter J.C."/>
            <person name="Han C."/>
            <person name="Tapia R."/>
            <person name="Davenport K."/>
            <person name="Daligault H."/>
            <person name="Erkkila T."/>
            <person name="Gu W."/>
            <person name="Munk A.C.C."/>
            <person name="Teshima H."/>
            <person name="Xu Y."/>
            <person name="Chain P."/>
            <person name="Chen A."/>
            <person name="Krypides N."/>
            <person name="Mavromatis K."/>
            <person name="Markowitz V."/>
            <person name="Szeto E."/>
            <person name="Ivanova N."/>
            <person name="Mikhailova N."/>
            <person name="Ovchinnikova G."/>
            <person name="Pagani I."/>
            <person name="Pati A."/>
            <person name="Goodwin L."/>
            <person name="Peters L."/>
            <person name="Pitluck S."/>
            <person name="Woyke T."/>
            <person name="Kerfeld C."/>
        </authorList>
    </citation>
    <scope>NUCLEOTIDE SEQUENCE [LARGE SCALE GENOMIC DNA]</scope>
    <source>
        <strain evidence="2 3">PCC 9333</strain>
    </source>
</reference>
<dbReference type="GO" id="GO:0006313">
    <property type="term" value="P:DNA transposition"/>
    <property type="evidence" value="ECO:0007669"/>
    <property type="project" value="InterPro"/>
</dbReference>
<dbReference type="PANTHER" id="PTHR37319:SF1">
    <property type="entry name" value="TRANSPOSASE TN5 DIMERISATION DOMAIN-CONTAINING PROTEIN"/>
    <property type="match status" value="1"/>
</dbReference>
<proteinExistence type="predicted"/>
<dbReference type="HOGENOM" id="CLU_060706_0_1_3"/>
<dbReference type="InterPro" id="IPR047658">
    <property type="entry name" value="IS4-like_transpos"/>
</dbReference>
<dbReference type="eggNOG" id="COG3385">
    <property type="taxonomic scope" value="Bacteria"/>
</dbReference>
<dbReference type="GO" id="GO:0004803">
    <property type="term" value="F:transposase activity"/>
    <property type="evidence" value="ECO:0007669"/>
    <property type="project" value="InterPro"/>
</dbReference>
<dbReference type="AlphaFoldDB" id="K9W110"/>
<protein>
    <submittedName>
        <fullName evidence="2">Transposase IS4 family protein</fullName>
    </submittedName>
</protein>
<evidence type="ECO:0000313" key="3">
    <source>
        <dbReference type="Proteomes" id="UP000010472"/>
    </source>
</evidence>
<dbReference type="KEGG" id="cep:Cri9333_2585"/>
<dbReference type="GO" id="GO:0003677">
    <property type="term" value="F:DNA binding"/>
    <property type="evidence" value="ECO:0007669"/>
    <property type="project" value="InterPro"/>
</dbReference>
<dbReference type="Pfam" id="PF01609">
    <property type="entry name" value="DDE_Tnp_1"/>
    <property type="match status" value="1"/>
</dbReference>
<dbReference type="PANTHER" id="PTHR37319">
    <property type="entry name" value="TRANSPOSASE"/>
    <property type="match status" value="1"/>
</dbReference>
<dbReference type="InterPro" id="IPR012337">
    <property type="entry name" value="RNaseH-like_sf"/>
</dbReference>
<dbReference type="Proteomes" id="UP000010472">
    <property type="component" value="Chromosome"/>
</dbReference>